<keyword evidence="5" id="KW-1185">Reference proteome</keyword>
<dbReference type="SUPFAM" id="SSF49785">
    <property type="entry name" value="Galactose-binding domain-like"/>
    <property type="match status" value="2"/>
</dbReference>
<reference evidence="4" key="1">
    <citation type="journal article" date="2019" name="bioRxiv">
        <title>The Genome of the Zebra Mussel, Dreissena polymorpha: A Resource for Invasive Species Research.</title>
        <authorList>
            <person name="McCartney M.A."/>
            <person name="Auch B."/>
            <person name="Kono T."/>
            <person name="Mallez S."/>
            <person name="Zhang Y."/>
            <person name="Obille A."/>
            <person name="Becker A."/>
            <person name="Abrahante J.E."/>
            <person name="Garbe J."/>
            <person name="Badalamenti J.P."/>
            <person name="Herman A."/>
            <person name="Mangelson H."/>
            <person name="Liachko I."/>
            <person name="Sullivan S."/>
            <person name="Sone E.D."/>
            <person name="Koren S."/>
            <person name="Silverstein K.A.T."/>
            <person name="Beckman K.B."/>
            <person name="Gohl D.M."/>
        </authorList>
    </citation>
    <scope>NUCLEOTIDE SEQUENCE</scope>
    <source>
        <strain evidence="4">Duluth1</strain>
        <tissue evidence="4">Whole animal</tissue>
    </source>
</reference>
<keyword evidence="2" id="KW-1133">Transmembrane helix</keyword>
<dbReference type="PANTHER" id="PTHR24035">
    <property type="entry name" value="MULTIPLE EPIDERMAL GROWTH FACTOR-LIKE DOMAINS PROTEIN"/>
    <property type="match status" value="1"/>
</dbReference>
<dbReference type="PANTHER" id="PTHR24035:SF109">
    <property type="entry name" value="PROTEIN DRAPER"/>
    <property type="match status" value="1"/>
</dbReference>
<name>A0A9D4RDU9_DREPO</name>
<evidence type="ECO:0008006" key="6">
    <source>
        <dbReference type="Google" id="ProtNLM"/>
    </source>
</evidence>
<dbReference type="InterPro" id="IPR052108">
    <property type="entry name" value="MEGF/SIB"/>
</dbReference>
<dbReference type="AlphaFoldDB" id="A0A9D4RDU9"/>
<accession>A0A9D4RDU9</accession>
<dbReference type="OrthoDB" id="6156466at2759"/>
<dbReference type="Gene3D" id="2.170.300.10">
    <property type="entry name" value="Tie2 ligand-binding domain superfamily"/>
    <property type="match status" value="3"/>
</dbReference>
<evidence type="ECO:0000256" key="2">
    <source>
        <dbReference type="SAM" id="Phobius"/>
    </source>
</evidence>
<feature type="transmembrane region" description="Helical" evidence="2">
    <location>
        <begin position="501"/>
        <end position="526"/>
    </location>
</feature>
<evidence type="ECO:0000256" key="1">
    <source>
        <dbReference type="SAM" id="MobiDB-lite"/>
    </source>
</evidence>
<sequence length="590" mass="65204">MFTILFFGILIPVVGIKGDEELVPIDNRQLTFNGIPFECWDPRRVIDGNNRTDAGACSCCTAIQRPAWIAIDLLQPYPLTRIQVYGRTDTATVQSQNIQLCVGIFPGLSCDILNTTQLEESFNPTRLGQYINVSSIGYNFYMMTICEIKVYRLKVSNLLTVPGLNYSVNQAATFALCSADHAIDGKYSSSYPDGLDICRQCSATDDDPLPWWEINFGQKVIANFITIIGRLGSPEEQSKDLLVYTSDAPQTNDNHSLVIMVKDWKSNIGQLIYLGNRTFQYLLIRRWYESVLTICEVMIYRKDCDDGTFGMTCQPCGRCRMSAICNKTTGFCQNGCEPGWALDDCIMACDPGYFGGNCSAQCHCQNDSVCDHVFGNCPNNRCAAGWKGDKCSTECCQGFYGINCSSVCHCKNGVYCDHVFGNCSDKLCAPGWFSDDCSQECTNGTYGVDCRNVCGQCNGSFCDNIDGLCTRGCLPGWTGYQCLAEQDHPTASNNDPNRIPLSAIIAVALVLSISVGANIMLATLYIRRRRNLSSGKSCDTTVQWPSSITPNDYDLISSLKEIHDYEGLQRPTSGQTKQRVNVVPTQTTSE</sequence>
<evidence type="ECO:0000313" key="4">
    <source>
        <dbReference type="EMBL" id="KAH3864644.1"/>
    </source>
</evidence>
<feature type="compositionally biased region" description="Polar residues" evidence="1">
    <location>
        <begin position="570"/>
        <end position="590"/>
    </location>
</feature>
<evidence type="ECO:0000313" key="5">
    <source>
        <dbReference type="Proteomes" id="UP000828390"/>
    </source>
</evidence>
<keyword evidence="2" id="KW-0812">Transmembrane</keyword>
<proteinExistence type="predicted"/>
<keyword evidence="2" id="KW-0472">Membrane</keyword>
<feature type="signal peptide" evidence="3">
    <location>
        <begin position="1"/>
        <end position="18"/>
    </location>
</feature>
<feature type="chain" id="PRO_5039697949" description="Fucolectin-related molecule" evidence="3">
    <location>
        <begin position="19"/>
        <end position="590"/>
    </location>
</feature>
<dbReference type="EMBL" id="JAIWYP010000002">
    <property type="protein sequence ID" value="KAH3864644.1"/>
    <property type="molecule type" value="Genomic_DNA"/>
</dbReference>
<organism evidence="4 5">
    <name type="scientific">Dreissena polymorpha</name>
    <name type="common">Zebra mussel</name>
    <name type="synonym">Mytilus polymorpha</name>
    <dbReference type="NCBI Taxonomy" id="45954"/>
    <lineage>
        <taxon>Eukaryota</taxon>
        <taxon>Metazoa</taxon>
        <taxon>Spiralia</taxon>
        <taxon>Lophotrochozoa</taxon>
        <taxon>Mollusca</taxon>
        <taxon>Bivalvia</taxon>
        <taxon>Autobranchia</taxon>
        <taxon>Heteroconchia</taxon>
        <taxon>Euheterodonta</taxon>
        <taxon>Imparidentia</taxon>
        <taxon>Neoheterodontei</taxon>
        <taxon>Myida</taxon>
        <taxon>Dreissenoidea</taxon>
        <taxon>Dreissenidae</taxon>
        <taxon>Dreissena</taxon>
    </lineage>
</organism>
<dbReference type="InterPro" id="IPR008979">
    <property type="entry name" value="Galactose-bd-like_sf"/>
</dbReference>
<keyword evidence="3" id="KW-0732">Signal</keyword>
<dbReference type="Gene3D" id="2.60.120.260">
    <property type="entry name" value="Galactose-binding domain-like"/>
    <property type="match status" value="2"/>
</dbReference>
<protein>
    <recommendedName>
        <fullName evidence="6">Fucolectin-related molecule</fullName>
    </recommendedName>
</protein>
<reference evidence="4" key="2">
    <citation type="submission" date="2020-11" db="EMBL/GenBank/DDBJ databases">
        <authorList>
            <person name="McCartney M.A."/>
            <person name="Auch B."/>
            <person name="Kono T."/>
            <person name="Mallez S."/>
            <person name="Becker A."/>
            <person name="Gohl D.M."/>
            <person name="Silverstein K.A.T."/>
            <person name="Koren S."/>
            <person name="Bechman K.B."/>
            <person name="Herman A."/>
            <person name="Abrahante J.E."/>
            <person name="Garbe J."/>
        </authorList>
    </citation>
    <scope>NUCLEOTIDE SEQUENCE</scope>
    <source>
        <strain evidence="4">Duluth1</strain>
        <tissue evidence="4">Whole animal</tissue>
    </source>
</reference>
<comment type="caution">
    <text evidence="4">The sequence shown here is derived from an EMBL/GenBank/DDBJ whole genome shotgun (WGS) entry which is preliminary data.</text>
</comment>
<evidence type="ECO:0000256" key="3">
    <source>
        <dbReference type="SAM" id="SignalP"/>
    </source>
</evidence>
<feature type="region of interest" description="Disordered" evidence="1">
    <location>
        <begin position="569"/>
        <end position="590"/>
    </location>
</feature>
<gene>
    <name evidence="4" type="ORF">DPMN_027667</name>
</gene>
<dbReference type="Proteomes" id="UP000828390">
    <property type="component" value="Unassembled WGS sequence"/>
</dbReference>